<keyword evidence="1" id="KW-0812">Transmembrane</keyword>
<dbReference type="GO" id="GO:0043107">
    <property type="term" value="P:type IV pilus-dependent motility"/>
    <property type="evidence" value="ECO:0007669"/>
    <property type="project" value="InterPro"/>
</dbReference>
<feature type="transmembrane region" description="Helical" evidence="1">
    <location>
        <begin position="25"/>
        <end position="47"/>
    </location>
</feature>
<protein>
    <submittedName>
        <fullName evidence="2">Uncharacterized protein</fullName>
    </submittedName>
</protein>
<sequence>MAALDYKSSLVRYHRYLQSVQKQPMFKASLFLVLSLLLIIVLVVVALKPTLVTIASLWGEIKQQREVEKKLDKKISALIVGQQLLLENEERLALLDEALPAAAQYGKWGKRMESLASQSGVKITVILEDEKKFTITAEGPYAQLRLFLGRVENLRRLMTIENMQITQKSSILNMTIRGLLESYAKE</sequence>
<evidence type="ECO:0000313" key="3">
    <source>
        <dbReference type="Proteomes" id="UP000034661"/>
    </source>
</evidence>
<evidence type="ECO:0000313" key="2">
    <source>
        <dbReference type="EMBL" id="KKU94798.1"/>
    </source>
</evidence>
<comment type="caution">
    <text evidence="2">The sequence shown here is derived from an EMBL/GenBank/DDBJ whole genome shotgun (WGS) entry which is preliminary data.</text>
</comment>
<gene>
    <name evidence="2" type="ORF">UY27_C0031G0004</name>
</gene>
<name>A0A0G1WWR2_9BACT</name>
<dbReference type="Proteomes" id="UP000034661">
    <property type="component" value="Unassembled WGS sequence"/>
</dbReference>
<dbReference type="InterPro" id="IPR007445">
    <property type="entry name" value="PilO"/>
</dbReference>
<dbReference type="EMBL" id="LCPJ01000031">
    <property type="protein sequence ID" value="KKU94798.1"/>
    <property type="molecule type" value="Genomic_DNA"/>
</dbReference>
<reference evidence="2 3" key="1">
    <citation type="journal article" date="2015" name="Nature">
        <title>rRNA introns, odd ribosomes, and small enigmatic genomes across a large radiation of phyla.</title>
        <authorList>
            <person name="Brown C.T."/>
            <person name="Hug L.A."/>
            <person name="Thomas B.C."/>
            <person name="Sharon I."/>
            <person name="Castelle C.J."/>
            <person name="Singh A."/>
            <person name="Wilkins M.J."/>
            <person name="Williams K.H."/>
            <person name="Banfield J.F."/>
        </authorList>
    </citation>
    <scope>NUCLEOTIDE SEQUENCE [LARGE SCALE GENOMIC DNA]</scope>
</reference>
<proteinExistence type="predicted"/>
<dbReference type="InterPro" id="IPR014717">
    <property type="entry name" value="Transl_elong_EF1B/ribsomal_bS6"/>
</dbReference>
<organism evidence="2 3">
    <name type="scientific">Candidatus Gottesmanbacteria bacterium GW2011_GWA1_48_13</name>
    <dbReference type="NCBI Taxonomy" id="1618439"/>
    <lineage>
        <taxon>Bacteria</taxon>
        <taxon>Candidatus Gottesmaniibacteriota</taxon>
    </lineage>
</organism>
<evidence type="ECO:0000256" key="1">
    <source>
        <dbReference type="SAM" id="Phobius"/>
    </source>
</evidence>
<keyword evidence="1" id="KW-1133">Transmembrane helix</keyword>
<dbReference type="Gene3D" id="3.30.70.60">
    <property type="match status" value="1"/>
</dbReference>
<dbReference type="AlphaFoldDB" id="A0A0G1WWR2"/>
<keyword evidence="1" id="KW-0472">Membrane</keyword>
<dbReference type="Pfam" id="PF04350">
    <property type="entry name" value="PilO"/>
    <property type="match status" value="1"/>
</dbReference>
<dbReference type="GO" id="GO:0043683">
    <property type="term" value="P:type IV pilus assembly"/>
    <property type="evidence" value="ECO:0007669"/>
    <property type="project" value="InterPro"/>
</dbReference>
<accession>A0A0G1WWR2</accession>